<dbReference type="EMBL" id="KL252621">
    <property type="protein sequence ID" value="KGB42221.1"/>
    <property type="molecule type" value="Genomic_DNA"/>
</dbReference>
<protein>
    <submittedName>
        <fullName evidence="2">Bardet-Biedl syndrome 2 protein-like protein</fullName>
    </submittedName>
</protein>
<proteinExistence type="predicted"/>
<name>A0A095B4U6_SCHHA</name>
<evidence type="ECO:0000313" key="2">
    <source>
        <dbReference type="EMBL" id="KGB42221.1"/>
    </source>
</evidence>
<dbReference type="Pfam" id="PF23351">
    <property type="entry name" value="BBS2_CtH"/>
    <property type="match status" value="1"/>
</dbReference>
<dbReference type="InterPro" id="IPR016616">
    <property type="entry name" value="Bardet-Biedl_syndrome_2_prot"/>
</dbReference>
<dbReference type="PANTHER" id="PTHR32465:SF0">
    <property type="entry name" value="BARDET-BIEDL SYNDROME 2 PROTEIN"/>
    <property type="match status" value="1"/>
</dbReference>
<sequence>LAIWLNQNFILGSEIIVNEQSSLFVLFEELRSANRWISTINKNLNEILNNFIVQQQNSKRLLYITMTNKGEITIKTENLELAANLVQSISRHFNITELSSTCDFPELFNTLEELIEMSNAYSLTQQQILLDMTIKSDDIKRLVVKAEDYRLAVGKFKTNVITMCHNALKENNIGALKKIFRTGSN</sequence>
<feature type="domain" description="BBS2 C-terminal helix bundle" evidence="1">
    <location>
        <begin position="155"/>
        <end position="179"/>
    </location>
</feature>
<dbReference type="GO" id="GO:0031514">
    <property type="term" value="C:motile cilium"/>
    <property type="evidence" value="ECO:0007669"/>
    <property type="project" value="TreeGrafter"/>
</dbReference>
<accession>A0A095B4U6</accession>
<organism evidence="2">
    <name type="scientific">Schistosoma haematobium</name>
    <name type="common">Blood fluke</name>
    <dbReference type="NCBI Taxonomy" id="6185"/>
    <lineage>
        <taxon>Eukaryota</taxon>
        <taxon>Metazoa</taxon>
        <taxon>Spiralia</taxon>
        <taxon>Lophotrochozoa</taxon>
        <taxon>Platyhelminthes</taxon>
        <taxon>Trematoda</taxon>
        <taxon>Digenea</taxon>
        <taxon>Strigeidida</taxon>
        <taxon>Schistosomatoidea</taxon>
        <taxon>Schistosomatidae</taxon>
        <taxon>Schistosoma</taxon>
    </lineage>
</organism>
<dbReference type="GO" id="GO:1905515">
    <property type="term" value="P:non-motile cilium assembly"/>
    <property type="evidence" value="ECO:0007669"/>
    <property type="project" value="InterPro"/>
</dbReference>
<reference evidence="2" key="1">
    <citation type="journal article" date="2012" name="Nat. Genet.">
        <title>Whole-genome sequence of Schistosoma haematobium.</title>
        <authorList>
            <person name="Young N.D."/>
            <person name="Jex A.R."/>
            <person name="Li B."/>
            <person name="Liu S."/>
            <person name="Yang L."/>
            <person name="Xiong Z."/>
            <person name="Li Y."/>
            <person name="Cantacessi C."/>
            <person name="Hall R.S."/>
            <person name="Xu X."/>
            <person name="Chen F."/>
            <person name="Wu X."/>
            <person name="Zerlotini A."/>
            <person name="Oliveira G."/>
            <person name="Hofmann A."/>
            <person name="Zhang G."/>
            <person name="Fang X."/>
            <person name="Kang Y."/>
            <person name="Campbell B.E."/>
            <person name="Loukas A."/>
            <person name="Ranganathan S."/>
            <person name="Rollinson D."/>
            <person name="Rinaldi G."/>
            <person name="Brindley P.J."/>
            <person name="Yang H."/>
            <person name="Wang J."/>
            <person name="Wang J."/>
            <person name="Gasser R.B."/>
        </authorList>
    </citation>
    <scope>NUCLEOTIDE SEQUENCE [LARGE SCALE GENOMIC DNA]</scope>
</reference>
<feature type="non-terminal residue" evidence="2">
    <location>
        <position position="1"/>
    </location>
</feature>
<dbReference type="GO" id="GO:0036064">
    <property type="term" value="C:ciliary basal body"/>
    <property type="evidence" value="ECO:0007669"/>
    <property type="project" value="TreeGrafter"/>
</dbReference>
<dbReference type="AlphaFoldDB" id="A0A095B4U6"/>
<evidence type="ECO:0000259" key="1">
    <source>
        <dbReference type="Pfam" id="PF23351"/>
    </source>
</evidence>
<dbReference type="InterPro" id="IPR055381">
    <property type="entry name" value="BBS2_CtH_dom"/>
</dbReference>
<gene>
    <name evidence="2" type="ORF">MS3_10853</name>
</gene>
<dbReference type="GO" id="GO:0016020">
    <property type="term" value="C:membrane"/>
    <property type="evidence" value="ECO:0007669"/>
    <property type="project" value="TreeGrafter"/>
</dbReference>
<dbReference type="PANTHER" id="PTHR32465">
    <property type="entry name" value="BARDET-BIEDL SYNDROME 2 PROTEIN"/>
    <property type="match status" value="1"/>
</dbReference>
<dbReference type="GO" id="GO:0034464">
    <property type="term" value="C:BBSome"/>
    <property type="evidence" value="ECO:0007669"/>
    <property type="project" value="InterPro"/>
</dbReference>
<dbReference type="STRING" id="6185.A0A095B4U6"/>